<dbReference type="SMART" id="SM00380">
    <property type="entry name" value="AP2"/>
    <property type="match status" value="1"/>
</dbReference>
<dbReference type="PANTHER" id="PTHR31190:SF287">
    <property type="entry name" value="DEVELOPMENT RELATED ERF PROTEIN"/>
    <property type="match status" value="1"/>
</dbReference>
<protein>
    <recommendedName>
        <fullName evidence="7">AP2/ERF domain-containing protein</fullName>
    </recommendedName>
</protein>
<dbReference type="Proteomes" id="UP000306102">
    <property type="component" value="Unassembled WGS sequence"/>
</dbReference>
<keyword evidence="4" id="KW-0804">Transcription</keyword>
<name>A0A4S4E1Q7_CAMSN</name>
<dbReference type="Pfam" id="PF00847">
    <property type="entry name" value="AP2"/>
    <property type="match status" value="1"/>
</dbReference>
<dbReference type="InterPro" id="IPR044808">
    <property type="entry name" value="ERF_plant"/>
</dbReference>
<evidence type="ECO:0000256" key="1">
    <source>
        <dbReference type="ARBA" id="ARBA00004123"/>
    </source>
</evidence>
<organism evidence="8 9">
    <name type="scientific">Camellia sinensis var. sinensis</name>
    <name type="common">China tea</name>
    <dbReference type="NCBI Taxonomy" id="542762"/>
    <lineage>
        <taxon>Eukaryota</taxon>
        <taxon>Viridiplantae</taxon>
        <taxon>Streptophyta</taxon>
        <taxon>Embryophyta</taxon>
        <taxon>Tracheophyta</taxon>
        <taxon>Spermatophyta</taxon>
        <taxon>Magnoliopsida</taxon>
        <taxon>eudicotyledons</taxon>
        <taxon>Gunneridae</taxon>
        <taxon>Pentapetalae</taxon>
        <taxon>asterids</taxon>
        <taxon>Ericales</taxon>
        <taxon>Theaceae</taxon>
        <taxon>Camellia</taxon>
    </lineage>
</organism>
<keyword evidence="3" id="KW-0238">DNA-binding</keyword>
<accession>A0A4S4E1Q7</accession>
<feature type="domain" description="AP2/ERF" evidence="7">
    <location>
        <begin position="105"/>
        <end position="163"/>
    </location>
</feature>
<dbReference type="InterPro" id="IPR001471">
    <property type="entry name" value="AP2/ERF_dom"/>
</dbReference>
<dbReference type="GO" id="GO:0003700">
    <property type="term" value="F:DNA-binding transcription factor activity"/>
    <property type="evidence" value="ECO:0007669"/>
    <property type="project" value="InterPro"/>
</dbReference>
<dbReference type="GO" id="GO:0005634">
    <property type="term" value="C:nucleus"/>
    <property type="evidence" value="ECO:0007669"/>
    <property type="project" value="UniProtKB-SubCell"/>
</dbReference>
<dbReference type="GO" id="GO:0003677">
    <property type="term" value="F:DNA binding"/>
    <property type="evidence" value="ECO:0007669"/>
    <property type="project" value="UniProtKB-KW"/>
</dbReference>
<dbReference type="PANTHER" id="PTHR31190">
    <property type="entry name" value="DNA-BINDING DOMAIN"/>
    <property type="match status" value="1"/>
</dbReference>
<gene>
    <name evidence="8" type="ORF">TEA_019723</name>
</gene>
<dbReference type="GO" id="GO:0009873">
    <property type="term" value="P:ethylene-activated signaling pathway"/>
    <property type="evidence" value="ECO:0007669"/>
    <property type="project" value="InterPro"/>
</dbReference>
<dbReference type="AlphaFoldDB" id="A0A4S4E1Q7"/>
<sequence>MYAEGDFNANFALLWSIRRDLLGEFEAPAINSCNNPVEYCSVNNLFPCLTQNLGELSLKENHSEDIGRLPTPAVPSTTAAATEMSNFPESVAPPVTAAVESKGTQYRGVRRRSWGKYTAEVREPEKNGARVSLGTCETVEDAVVAYDIAAYRMRGSCTLLNFSLWINLGEPEPVHLTAKRSSANRYLSSSSENGCSRKRRKKVVAKAEPAVV</sequence>
<dbReference type="SUPFAM" id="SSF54171">
    <property type="entry name" value="DNA-binding domain"/>
    <property type="match status" value="1"/>
</dbReference>
<evidence type="ECO:0000256" key="4">
    <source>
        <dbReference type="ARBA" id="ARBA00023163"/>
    </source>
</evidence>
<dbReference type="CDD" id="cd00018">
    <property type="entry name" value="AP2"/>
    <property type="match status" value="1"/>
</dbReference>
<evidence type="ECO:0000256" key="5">
    <source>
        <dbReference type="ARBA" id="ARBA00023242"/>
    </source>
</evidence>
<comment type="caution">
    <text evidence="8">The sequence shown here is derived from an EMBL/GenBank/DDBJ whole genome shotgun (WGS) entry which is preliminary data.</text>
</comment>
<dbReference type="InterPro" id="IPR016177">
    <property type="entry name" value="DNA-bd_dom_sf"/>
</dbReference>
<reference evidence="8 9" key="1">
    <citation type="journal article" date="2018" name="Proc. Natl. Acad. Sci. U.S.A.">
        <title>Draft genome sequence of Camellia sinensis var. sinensis provides insights into the evolution of the tea genome and tea quality.</title>
        <authorList>
            <person name="Wei C."/>
            <person name="Yang H."/>
            <person name="Wang S."/>
            <person name="Zhao J."/>
            <person name="Liu C."/>
            <person name="Gao L."/>
            <person name="Xia E."/>
            <person name="Lu Y."/>
            <person name="Tai Y."/>
            <person name="She G."/>
            <person name="Sun J."/>
            <person name="Cao H."/>
            <person name="Tong W."/>
            <person name="Gao Q."/>
            <person name="Li Y."/>
            <person name="Deng W."/>
            <person name="Jiang X."/>
            <person name="Wang W."/>
            <person name="Chen Q."/>
            <person name="Zhang S."/>
            <person name="Li H."/>
            <person name="Wu J."/>
            <person name="Wang P."/>
            <person name="Li P."/>
            <person name="Shi C."/>
            <person name="Zheng F."/>
            <person name="Jian J."/>
            <person name="Huang B."/>
            <person name="Shan D."/>
            <person name="Shi M."/>
            <person name="Fang C."/>
            <person name="Yue Y."/>
            <person name="Li F."/>
            <person name="Li D."/>
            <person name="Wei S."/>
            <person name="Han B."/>
            <person name="Jiang C."/>
            <person name="Yin Y."/>
            <person name="Xia T."/>
            <person name="Zhang Z."/>
            <person name="Bennetzen J.L."/>
            <person name="Zhao S."/>
            <person name="Wan X."/>
        </authorList>
    </citation>
    <scope>NUCLEOTIDE SEQUENCE [LARGE SCALE GENOMIC DNA]</scope>
    <source>
        <strain evidence="9">cv. Shuchazao</strain>
        <tissue evidence="8">Leaf</tissue>
    </source>
</reference>
<evidence type="ECO:0000256" key="6">
    <source>
        <dbReference type="SAM" id="MobiDB-lite"/>
    </source>
</evidence>
<evidence type="ECO:0000313" key="8">
    <source>
        <dbReference type="EMBL" id="THG09758.1"/>
    </source>
</evidence>
<evidence type="ECO:0000256" key="3">
    <source>
        <dbReference type="ARBA" id="ARBA00023125"/>
    </source>
</evidence>
<dbReference type="EMBL" id="SDRB02008277">
    <property type="protein sequence ID" value="THG09758.1"/>
    <property type="molecule type" value="Genomic_DNA"/>
</dbReference>
<evidence type="ECO:0000313" key="9">
    <source>
        <dbReference type="Proteomes" id="UP000306102"/>
    </source>
</evidence>
<evidence type="ECO:0000259" key="7">
    <source>
        <dbReference type="PROSITE" id="PS51032"/>
    </source>
</evidence>
<comment type="subcellular location">
    <subcellularLocation>
        <location evidence="1">Nucleus</location>
    </subcellularLocation>
</comment>
<feature type="region of interest" description="Disordered" evidence="6">
    <location>
        <begin position="187"/>
        <end position="212"/>
    </location>
</feature>
<dbReference type="Gene3D" id="3.30.730.10">
    <property type="entry name" value="AP2/ERF domain"/>
    <property type="match status" value="1"/>
</dbReference>
<keyword evidence="2" id="KW-0805">Transcription regulation</keyword>
<evidence type="ECO:0000256" key="2">
    <source>
        <dbReference type="ARBA" id="ARBA00023015"/>
    </source>
</evidence>
<keyword evidence="9" id="KW-1185">Reference proteome</keyword>
<dbReference type="PROSITE" id="PS51032">
    <property type="entry name" value="AP2_ERF"/>
    <property type="match status" value="1"/>
</dbReference>
<dbReference type="InterPro" id="IPR036955">
    <property type="entry name" value="AP2/ERF_dom_sf"/>
</dbReference>
<keyword evidence="5" id="KW-0539">Nucleus</keyword>
<proteinExistence type="predicted"/>
<dbReference type="PRINTS" id="PR00367">
    <property type="entry name" value="ETHRSPELEMNT"/>
</dbReference>